<keyword evidence="2" id="KW-0472">Membrane</keyword>
<accession>A0A5N8XRD9</accession>
<evidence type="ECO:0008006" key="6">
    <source>
        <dbReference type="Google" id="ProtNLM"/>
    </source>
</evidence>
<name>A0A5N8XRD9_9ACTN</name>
<evidence type="ECO:0000256" key="3">
    <source>
        <dbReference type="SAM" id="SignalP"/>
    </source>
</evidence>
<sequence>MLPALVALVALVCAAVAALAAVYRALGIGGLVVAMGLLTVMGATGWRRHRPVARRRLGYYKPEEIAELDTRGLVLAVSRMLRRDGWRVLPMPEADRPRLCARDARGRRLEVAFRPVAEPLPDEDTSASAGAGAEGRPRSGPHWRLVVHRGSFSGRDAHWARRRDDIRLIDGPLLERWGSGTPLREL</sequence>
<keyword evidence="2" id="KW-1133">Transmembrane helix</keyword>
<keyword evidence="5" id="KW-1185">Reference proteome</keyword>
<feature type="signal peptide" evidence="3">
    <location>
        <begin position="1"/>
        <end position="20"/>
    </location>
</feature>
<evidence type="ECO:0000313" key="4">
    <source>
        <dbReference type="EMBL" id="MPY61736.1"/>
    </source>
</evidence>
<gene>
    <name evidence="4" type="ORF">FNH08_32700</name>
</gene>
<evidence type="ECO:0000256" key="1">
    <source>
        <dbReference type="SAM" id="MobiDB-lite"/>
    </source>
</evidence>
<evidence type="ECO:0000256" key="2">
    <source>
        <dbReference type="SAM" id="Phobius"/>
    </source>
</evidence>
<dbReference type="Proteomes" id="UP000400924">
    <property type="component" value="Unassembled WGS sequence"/>
</dbReference>
<protein>
    <recommendedName>
        <fullName evidence="6">Restriction endonuclease</fullName>
    </recommendedName>
</protein>
<evidence type="ECO:0000313" key="5">
    <source>
        <dbReference type="Proteomes" id="UP000400924"/>
    </source>
</evidence>
<comment type="caution">
    <text evidence="4">The sequence shown here is derived from an EMBL/GenBank/DDBJ whole genome shotgun (WGS) entry which is preliminary data.</text>
</comment>
<feature type="chain" id="PRO_5039363497" description="Restriction endonuclease" evidence="3">
    <location>
        <begin position="21"/>
        <end position="186"/>
    </location>
</feature>
<keyword evidence="3" id="KW-0732">Signal</keyword>
<dbReference type="EMBL" id="VJZC01000332">
    <property type="protein sequence ID" value="MPY61736.1"/>
    <property type="molecule type" value="Genomic_DNA"/>
</dbReference>
<feature type="region of interest" description="Disordered" evidence="1">
    <location>
        <begin position="119"/>
        <end position="142"/>
    </location>
</feature>
<keyword evidence="2" id="KW-0812">Transmembrane</keyword>
<reference evidence="4 5" key="1">
    <citation type="submission" date="2019-07" db="EMBL/GenBank/DDBJ databases">
        <title>New species of Amycolatopsis and Streptomyces.</title>
        <authorList>
            <person name="Duangmal K."/>
            <person name="Teo W.F.A."/>
            <person name="Lipun K."/>
        </authorList>
    </citation>
    <scope>NUCLEOTIDE SEQUENCE [LARGE SCALE GENOMIC DNA]</scope>
    <source>
        <strain evidence="4 5">NBRC 106415</strain>
    </source>
</reference>
<proteinExistence type="predicted"/>
<feature type="transmembrane region" description="Helical" evidence="2">
    <location>
        <begin position="30"/>
        <end position="46"/>
    </location>
</feature>
<dbReference type="AlphaFoldDB" id="A0A5N8XRD9"/>
<organism evidence="4 5">
    <name type="scientific">Streptomyces spongiae</name>
    <dbReference type="NCBI Taxonomy" id="565072"/>
    <lineage>
        <taxon>Bacteria</taxon>
        <taxon>Bacillati</taxon>
        <taxon>Actinomycetota</taxon>
        <taxon>Actinomycetes</taxon>
        <taxon>Kitasatosporales</taxon>
        <taxon>Streptomycetaceae</taxon>
        <taxon>Streptomyces</taxon>
    </lineage>
</organism>